<dbReference type="SUPFAM" id="SSF56801">
    <property type="entry name" value="Acetyl-CoA synthetase-like"/>
    <property type="match status" value="2"/>
</dbReference>
<dbReference type="InterPro" id="IPR036736">
    <property type="entry name" value="ACP-like_sf"/>
</dbReference>
<dbReference type="Pfam" id="PF13193">
    <property type="entry name" value="AMP-binding_C"/>
    <property type="match status" value="1"/>
</dbReference>
<dbReference type="FunFam" id="1.10.1200.10:FF:000005">
    <property type="entry name" value="Nonribosomal peptide synthetase 1"/>
    <property type="match status" value="2"/>
</dbReference>
<evidence type="ECO:0000259" key="5">
    <source>
        <dbReference type="PROSITE" id="PS50075"/>
    </source>
</evidence>
<comment type="cofactor">
    <cofactor evidence="1">
        <name>pantetheine 4'-phosphate</name>
        <dbReference type="ChEBI" id="CHEBI:47942"/>
    </cofactor>
</comment>
<dbReference type="EMBL" id="WOWR01000027">
    <property type="protein sequence ID" value="KAF0253358.1"/>
    <property type="molecule type" value="Genomic_DNA"/>
</dbReference>
<dbReference type="Pfam" id="PF00668">
    <property type="entry name" value="Condensation"/>
    <property type="match status" value="2"/>
</dbReference>
<dbReference type="Gene3D" id="3.40.50.980">
    <property type="match status" value="4"/>
</dbReference>
<evidence type="ECO:0000256" key="1">
    <source>
        <dbReference type="ARBA" id="ARBA00001957"/>
    </source>
</evidence>
<keyword evidence="4" id="KW-0597">Phosphoprotein</keyword>
<dbReference type="InterPro" id="IPR020845">
    <property type="entry name" value="AMP-binding_CS"/>
</dbReference>
<dbReference type="FunFam" id="3.40.50.980:FF:000001">
    <property type="entry name" value="Non-ribosomal peptide synthetase"/>
    <property type="match status" value="2"/>
</dbReference>
<evidence type="ECO:0000256" key="4">
    <source>
        <dbReference type="ARBA" id="ARBA00022553"/>
    </source>
</evidence>
<keyword evidence="3" id="KW-0596">Phosphopantetheine</keyword>
<dbReference type="SUPFAM" id="SSF47336">
    <property type="entry name" value="ACP-like"/>
    <property type="match status" value="2"/>
</dbReference>
<dbReference type="Gene3D" id="3.30.559.10">
    <property type="entry name" value="Chloramphenicol acetyltransferase-like domain"/>
    <property type="match status" value="2"/>
</dbReference>
<dbReference type="PROSITE" id="PS00455">
    <property type="entry name" value="AMP_BINDING"/>
    <property type="match status" value="2"/>
</dbReference>
<dbReference type="Proteomes" id="UP001217741">
    <property type="component" value="Unassembled WGS sequence"/>
</dbReference>
<comment type="caution">
    <text evidence="6">The sequence shown here is derived from an EMBL/GenBank/DDBJ whole genome shotgun (WGS) entry which is preliminary data.</text>
</comment>
<dbReference type="InterPro" id="IPR020806">
    <property type="entry name" value="PKS_PP-bd"/>
</dbReference>
<organism evidence="6 8">
    <name type="scientific">Pseudomonas putida</name>
    <name type="common">Arthrobacter siderocapsulatus</name>
    <dbReference type="NCBI Taxonomy" id="303"/>
    <lineage>
        <taxon>Bacteria</taxon>
        <taxon>Pseudomonadati</taxon>
        <taxon>Pseudomonadota</taxon>
        <taxon>Gammaproteobacteria</taxon>
        <taxon>Pseudomonadales</taxon>
        <taxon>Pseudomonadaceae</taxon>
        <taxon>Pseudomonas</taxon>
    </lineage>
</organism>
<dbReference type="Gene3D" id="2.30.38.10">
    <property type="entry name" value="Luciferase, Domain 3"/>
    <property type="match status" value="2"/>
</dbReference>
<dbReference type="InterPro" id="IPR023213">
    <property type="entry name" value="CAT-like_dom_sf"/>
</dbReference>
<dbReference type="EMBL" id="JARJLO010000403">
    <property type="protein sequence ID" value="MDF3874173.1"/>
    <property type="molecule type" value="Genomic_DNA"/>
</dbReference>
<name>A0A7V8EEH6_PSEPU</name>
<dbReference type="Pfam" id="PF00550">
    <property type="entry name" value="PP-binding"/>
    <property type="match status" value="2"/>
</dbReference>
<dbReference type="Pfam" id="PF00501">
    <property type="entry name" value="AMP-binding"/>
    <property type="match status" value="2"/>
</dbReference>
<dbReference type="InterPro" id="IPR006162">
    <property type="entry name" value="Ppantetheine_attach_site"/>
</dbReference>
<dbReference type="InterPro" id="IPR045851">
    <property type="entry name" value="AMP-bd_C_sf"/>
</dbReference>
<dbReference type="PANTHER" id="PTHR45527:SF1">
    <property type="entry name" value="FATTY ACID SYNTHASE"/>
    <property type="match status" value="1"/>
</dbReference>
<dbReference type="RefSeq" id="WP_156859361.1">
    <property type="nucleotide sequence ID" value="NZ_JAJSRK010000008.1"/>
</dbReference>
<dbReference type="InterPro" id="IPR010071">
    <property type="entry name" value="AA_adenyl_dom"/>
</dbReference>
<dbReference type="FunFam" id="3.30.559.10:FF:000012">
    <property type="entry name" value="Non-ribosomal peptide synthetase"/>
    <property type="match status" value="1"/>
</dbReference>
<dbReference type="InterPro" id="IPR009081">
    <property type="entry name" value="PP-bd_ACP"/>
</dbReference>
<dbReference type="GO" id="GO:0009366">
    <property type="term" value="C:enterobactin synthetase complex"/>
    <property type="evidence" value="ECO:0007669"/>
    <property type="project" value="TreeGrafter"/>
</dbReference>
<dbReference type="PROSITE" id="PS00012">
    <property type="entry name" value="PHOSPHOPANTETHEINE"/>
    <property type="match status" value="2"/>
</dbReference>
<sequence length="2136" mass="232655">MNPEHAMKLASRFVRLPLEKRRMFLDGLRREAIDFAVFPIPSGASEPGRAELSYAQQRMWFAWQLAPTGSAYHIPMAVRLLGPLDRAALLRAFDELLQRHESLRTGFFEDEQGVYQQVLPKAELSMQAFDLSALEPAERESRLAALSQAQGDSPFDLAQPPLLRAALVRLGSDEQVLLLTLHHIVADGWSMNLLISELIGAYERACGVARAEPAALPIQYRDFALWQRQWLEAGGRQADLDYWLAHLGDTDGALRLPLRRARSAGEELQAARLEIDLDPTLTARLKALAGQEQVTLFMLLLAAYKLLLQRYGGQRSIRVAVPVANRNRAEVEGLIGCFINTQLLQTELDPELDRRALLARIKATALGAQAHQDLPFETLVRAMGNERQGEPFQALFNHQAQVLDVTRLQTATGLVLEALPAQRRTCHCELMLESHERGDQLQARFTYAAELFEPATIEQMAGHWRQLLEQLVAATPGPVGDWALATAEAPTVSSAFAEVMVDQLIDQAARRQPQRLAVVSAGQSLSYSALAKRAERLAIELQGLGVGPETLVAVLADRSVQMVAAILAVLKAGAAYLPLDPELPRQRQLELLRGAGVKVLIANADVDLGCTRVALDQPLGETTARLQPLPARWPAQLAYVIYTSGSTGQPKGVGVSHGALVNYLEGIAGRLPLAEVEQLAMVSTPAADLGHTVFFSALCQGKTLHLLGKEQATDADAMAAYLSEQAVDLLKIVPSHLQALLRAEGSAKVLPRRCLVLGGEAPGQGLLASVRAMAPNLELVNHYGPTETTVGVLTANLSAADAVVELGQALPGTCARVLDAGLAQVPEQGHGELYIGGACLARGYLGQPGLTAERFVPDPQGQGERLYRSGDRIRRAAGLRFDGRGDGQVKIRGYRVELGEVNSRLLALAEVASGCVRVHEGRLLAWAVPASTMPDFGARVRQALAACLPQAMVPEQVIEMACLPLTGNGKVDSKALPLPEQDAGAVRYRPAETPLQQCLAHIWAEVLERTEVGLDDGFFELGGHSLLATQVISRARRALGLEIPLRSLFDSPDLEGFCVAVQGLAEQGRAASDIPRLSREQALPLSHAQHRQWLFWKLQPESSAYHTPLLVRLSGVLDVPALEQSLQALVDRHETLRTLFEEQAGVPMQRVLPRVNLVLAQQAAARDESALHEQIEALVREPFDLARGPLIRATLLRQGGDQALMVLVLHHIVSDGWSMGVMVRECLARYNAVVSGQPLQPVPLAVHYADYAAWQREQLASPAVREQLDYWKALLQDDLALLDLPADRPRPPRQSHRGERVEVRVPAELVQGLRQLAVQANATLFHVFLGAFAVVLGRHAGRERLNIGVPMTNRNRLELEGLIGFFVNSVVHRIELDNARSFDDLLARVKEQALQAQANKDVPFDQVVEQLQPERGLDHNPLFQVMYNHLRDVGARVDGGSATGLRIEEVPLPERTAQFDLTLDTLERSDGVLASFNFALDLFDRARIEQLAEHWLNALRAALASPGQAIGEWLLLGEPGLEASVYRAQPAGWRQQATIHGLIEERAAANPEALALWYQDRHCSYAQLNARANQLARGLQARGVGAGSKVAVALPRTPDLVAALLAIFKLGAAYIPLDLAYPQERLAYMLEDSQAGLLLTSQHVVDNLALQAGLEVLALERLEVSHLDVDNLPAAAGPESLAYVIYTSGSTGRPKGVMIEHRNLCALIGWSAGVYEDLQGVLASTSICFDLSAWELFVTLALGGSLVLADNALHLPQLPARERVRLVNTVPSAIRALCEAGQIPASVRVINLAGEPLAQGLVEDLYRLPGVERVFDLYGPSEDTTYSTCTLRQAGGQANIGTPIDNTVGYILDQAGQVVQAGWPGELYLGGAGLSRGYLGRAALTAEKFVPDPFSAQPGQRVYRTGDQVRRNAEGVLEYLGRLDHQVKIRGFRIELGEIESRLAALPVLAESTLLAVDTPTGKQLVAYLVPRDPAWLQAAGEQRLALFQQIRQHLQQTLPEYMLPSQWVLLDRLPQTPNGKLDRKALPAPELDAGARRYRAPASELECQLAAVWSQVLGLERVGLDDNFFELGGHSLLATRVSAQVQAQLGLDLPLSALFQARDLAAYAEGVAACLPGSRADLDELEDLLSDLETS</sequence>
<dbReference type="PROSITE" id="PS50075">
    <property type="entry name" value="CARRIER"/>
    <property type="match status" value="2"/>
</dbReference>
<dbReference type="PANTHER" id="PTHR45527">
    <property type="entry name" value="NONRIBOSOMAL PEPTIDE SYNTHETASE"/>
    <property type="match status" value="1"/>
</dbReference>
<accession>A0A7V8EEH6</accession>
<evidence type="ECO:0000256" key="2">
    <source>
        <dbReference type="ARBA" id="ARBA00006432"/>
    </source>
</evidence>
<dbReference type="GO" id="GO:0009239">
    <property type="term" value="P:enterobactin biosynthetic process"/>
    <property type="evidence" value="ECO:0007669"/>
    <property type="project" value="TreeGrafter"/>
</dbReference>
<dbReference type="Gene3D" id="3.30.300.30">
    <property type="match status" value="2"/>
</dbReference>
<comment type="similarity">
    <text evidence="2">Belongs to the ATP-dependent AMP-binding enzyme family.</text>
</comment>
<dbReference type="SUPFAM" id="SSF52777">
    <property type="entry name" value="CoA-dependent acyltransferases"/>
    <property type="match status" value="4"/>
</dbReference>
<dbReference type="GO" id="GO:0047527">
    <property type="term" value="F:2,3-dihydroxybenzoate-serine ligase activity"/>
    <property type="evidence" value="ECO:0007669"/>
    <property type="project" value="TreeGrafter"/>
</dbReference>
<dbReference type="Gene3D" id="3.30.559.30">
    <property type="entry name" value="Nonribosomal peptide synthetase, condensation domain"/>
    <property type="match status" value="2"/>
</dbReference>
<dbReference type="InterPro" id="IPR025110">
    <property type="entry name" value="AMP-bd_C"/>
</dbReference>
<reference evidence="6 8" key="1">
    <citation type="submission" date="2019-12" db="EMBL/GenBank/DDBJ databases">
        <authorList>
            <person name="Woiski C."/>
        </authorList>
    </citation>
    <scope>NUCLEOTIDE SEQUENCE [LARGE SCALE GENOMIC DNA]</scope>
    <source>
        <strain evidence="6 8">BOE100</strain>
    </source>
</reference>
<dbReference type="GO" id="GO:0043041">
    <property type="term" value="P:amino acid activation for nonribosomal peptide biosynthetic process"/>
    <property type="evidence" value="ECO:0007669"/>
    <property type="project" value="TreeGrafter"/>
</dbReference>
<dbReference type="FunFam" id="3.30.300.30:FF:000010">
    <property type="entry name" value="Enterobactin synthetase component F"/>
    <property type="match status" value="1"/>
</dbReference>
<dbReference type="GO" id="GO:0031177">
    <property type="term" value="F:phosphopantetheine binding"/>
    <property type="evidence" value="ECO:0007669"/>
    <property type="project" value="InterPro"/>
</dbReference>
<dbReference type="Gene3D" id="1.10.1200.10">
    <property type="entry name" value="ACP-like"/>
    <property type="match status" value="1"/>
</dbReference>
<dbReference type="InterPro" id="IPR029058">
    <property type="entry name" value="AB_hydrolase_fold"/>
</dbReference>
<dbReference type="CDD" id="cd05930">
    <property type="entry name" value="A_NRPS"/>
    <property type="match status" value="1"/>
</dbReference>
<evidence type="ECO:0000313" key="7">
    <source>
        <dbReference type="EMBL" id="MDF3874173.1"/>
    </source>
</evidence>
<evidence type="ECO:0000313" key="6">
    <source>
        <dbReference type="EMBL" id="KAF0253358.1"/>
    </source>
</evidence>
<reference evidence="7" key="2">
    <citation type="submission" date="2023-03" db="EMBL/GenBank/DDBJ databases">
        <title>Draft assemblies of triclosan tolerant bacteria isolated from returned activated sludge.</title>
        <authorList>
            <person name="Van Hamelsveld S."/>
        </authorList>
    </citation>
    <scope>NUCLEOTIDE SEQUENCE</scope>
    <source>
        <strain evidence="7">GW210012_S60</strain>
    </source>
</reference>
<evidence type="ECO:0000313" key="8">
    <source>
        <dbReference type="Proteomes" id="UP000442695"/>
    </source>
</evidence>
<dbReference type="InterPro" id="IPR001242">
    <property type="entry name" value="Condensation_dom"/>
</dbReference>
<dbReference type="Proteomes" id="UP000442695">
    <property type="component" value="Unassembled WGS sequence"/>
</dbReference>
<dbReference type="SMART" id="SM00823">
    <property type="entry name" value="PKS_PP"/>
    <property type="match status" value="2"/>
</dbReference>
<gene>
    <name evidence="6" type="ORF">GN299_18560</name>
    <name evidence="7" type="ORF">P3W50_27450</name>
</gene>
<dbReference type="NCBIfam" id="TIGR01733">
    <property type="entry name" value="AA-adenyl-dom"/>
    <property type="match status" value="2"/>
</dbReference>
<protein>
    <submittedName>
        <fullName evidence="6">Amino acid adenylation domain-containing protein</fullName>
    </submittedName>
    <submittedName>
        <fullName evidence="7">Non-ribosomal peptide synthetase</fullName>
    </submittedName>
</protein>
<dbReference type="CDD" id="cd19531">
    <property type="entry name" value="LCL_NRPS-like"/>
    <property type="match status" value="2"/>
</dbReference>
<feature type="domain" description="Carrier" evidence="5">
    <location>
        <begin position="2041"/>
        <end position="2116"/>
    </location>
</feature>
<dbReference type="GO" id="GO:0005829">
    <property type="term" value="C:cytosol"/>
    <property type="evidence" value="ECO:0007669"/>
    <property type="project" value="TreeGrafter"/>
</dbReference>
<dbReference type="InterPro" id="IPR000873">
    <property type="entry name" value="AMP-dep_synth/lig_dom"/>
</dbReference>
<dbReference type="Gene3D" id="3.40.50.1820">
    <property type="entry name" value="alpha/beta hydrolase"/>
    <property type="match status" value="1"/>
</dbReference>
<feature type="domain" description="Carrier" evidence="5">
    <location>
        <begin position="990"/>
        <end position="1065"/>
    </location>
</feature>
<proteinExistence type="inferred from homology"/>
<evidence type="ECO:0000256" key="3">
    <source>
        <dbReference type="ARBA" id="ARBA00022450"/>
    </source>
</evidence>